<dbReference type="OrthoDB" id="1756089at2"/>
<gene>
    <name evidence="2" type="ORF">ERS852470_00735</name>
</gene>
<reference evidence="2 3" key="1">
    <citation type="submission" date="2015-09" db="EMBL/GenBank/DDBJ databases">
        <authorList>
            <consortium name="Pathogen Informatics"/>
        </authorList>
    </citation>
    <scope>NUCLEOTIDE SEQUENCE [LARGE SCALE GENOMIC DNA]</scope>
    <source>
        <strain evidence="2 3">2789STDY5834855</strain>
    </source>
</reference>
<dbReference type="GeneID" id="83013615"/>
<dbReference type="InterPro" id="IPR011437">
    <property type="entry name" value="DUF1540"/>
</dbReference>
<dbReference type="Pfam" id="PF07561">
    <property type="entry name" value="DUF1540"/>
    <property type="match status" value="1"/>
</dbReference>
<dbReference type="Proteomes" id="UP000095558">
    <property type="component" value="Unassembled WGS sequence"/>
</dbReference>
<name>A0A173ZV67_9CLOT</name>
<proteinExistence type="predicted"/>
<evidence type="ECO:0000313" key="2">
    <source>
        <dbReference type="EMBL" id="CUN79509.1"/>
    </source>
</evidence>
<protein>
    <submittedName>
        <fullName evidence="2">Protein of uncharacterized function (DUF1540)</fullName>
    </submittedName>
</protein>
<feature type="domain" description="DUF1540" evidence="1">
    <location>
        <begin position="7"/>
        <end position="49"/>
    </location>
</feature>
<dbReference type="EMBL" id="CYZV01000006">
    <property type="protein sequence ID" value="CUN79509.1"/>
    <property type="molecule type" value="Genomic_DNA"/>
</dbReference>
<evidence type="ECO:0000259" key="1">
    <source>
        <dbReference type="Pfam" id="PF07561"/>
    </source>
</evidence>
<accession>A0A173ZV67</accession>
<sequence length="52" mass="5830">MKHNESIACTVIECKFHCNEDNYCTLNKIQVVSHTGCVSSKECTDCGSFSRK</sequence>
<dbReference type="AlphaFoldDB" id="A0A173ZV67"/>
<evidence type="ECO:0000313" key="3">
    <source>
        <dbReference type="Proteomes" id="UP000095558"/>
    </source>
</evidence>
<organism evidence="2 3">
    <name type="scientific">Clostridium disporicum</name>
    <dbReference type="NCBI Taxonomy" id="84024"/>
    <lineage>
        <taxon>Bacteria</taxon>
        <taxon>Bacillati</taxon>
        <taxon>Bacillota</taxon>
        <taxon>Clostridia</taxon>
        <taxon>Eubacteriales</taxon>
        <taxon>Clostridiaceae</taxon>
        <taxon>Clostridium</taxon>
    </lineage>
</organism>
<dbReference type="RefSeq" id="WP_070102599.1">
    <property type="nucleotide sequence ID" value="NZ_CYZV01000006.1"/>
</dbReference>